<reference evidence="2 3" key="1">
    <citation type="submission" date="2016-10" db="EMBL/GenBank/DDBJ databases">
        <authorList>
            <person name="de Groot N.N."/>
        </authorList>
    </citation>
    <scope>NUCLEOTIDE SEQUENCE [LARGE SCALE GENOMIC DNA]</scope>
    <source>
        <strain evidence="2 3">DSM 19938</strain>
    </source>
</reference>
<evidence type="ECO:0000313" key="3">
    <source>
        <dbReference type="Proteomes" id="UP000199532"/>
    </source>
</evidence>
<organism evidence="2 3">
    <name type="scientific">Dyadobacter koreensis</name>
    <dbReference type="NCBI Taxonomy" id="408657"/>
    <lineage>
        <taxon>Bacteria</taxon>
        <taxon>Pseudomonadati</taxon>
        <taxon>Bacteroidota</taxon>
        <taxon>Cytophagia</taxon>
        <taxon>Cytophagales</taxon>
        <taxon>Spirosomataceae</taxon>
        <taxon>Dyadobacter</taxon>
    </lineage>
</organism>
<keyword evidence="3" id="KW-1185">Reference proteome</keyword>
<dbReference type="STRING" id="408657.SAMN04487995_2653"/>
<dbReference type="InterPro" id="IPR010131">
    <property type="entry name" value="MdtP/NodT-like"/>
</dbReference>
<dbReference type="Gene3D" id="1.20.1600.10">
    <property type="entry name" value="Outer membrane efflux proteins (OEP)"/>
    <property type="match status" value="1"/>
</dbReference>
<dbReference type="Proteomes" id="UP000199532">
    <property type="component" value="Unassembled WGS sequence"/>
</dbReference>
<accession>A0A1H6UPN6</accession>
<dbReference type="PANTHER" id="PTHR30203:SF24">
    <property type="entry name" value="BLR4935 PROTEIN"/>
    <property type="match status" value="1"/>
</dbReference>
<proteinExistence type="inferred from homology"/>
<evidence type="ECO:0000256" key="1">
    <source>
        <dbReference type="ARBA" id="ARBA00007613"/>
    </source>
</evidence>
<dbReference type="EMBL" id="FNXY01000004">
    <property type="protein sequence ID" value="SEI94231.1"/>
    <property type="molecule type" value="Genomic_DNA"/>
</dbReference>
<dbReference type="OrthoDB" id="712316at2"/>
<dbReference type="GO" id="GO:0015562">
    <property type="term" value="F:efflux transmembrane transporter activity"/>
    <property type="evidence" value="ECO:0007669"/>
    <property type="project" value="InterPro"/>
</dbReference>
<dbReference type="SUPFAM" id="SSF56954">
    <property type="entry name" value="Outer membrane efflux proteins (OEP)"/>
    <property type="match status" value="1"/>
</dbReference>
<name>A0A1H6UPN6_9BACT</name>
<dbReference type="InterPro" id="IPR003423">
    <property type="entry name" value="OMP_efflux"/>
</dbReference>
<evidence type="ECO:0000313" key="2">
    <source>
        <dbReference type="EMBL" id="SEI94231.1"/>
    </source>
</evidence>
<dbReference type="PANTHER" id="PTHR30203">
    <property type="entry name" value="OUTER MEMBRANE CATION EFFLUX PROTEIN"/>
    <property type="match status" value="1"/>
</dbReference>
<dbReference type="RefSeq" id="WP_090335650.1">
    <property type="nucleotide sequence ID" value="NZ_FNXY01000004.1"/>
</dbReference>
<sequence>MHFKIIIITAIVTTFCIFGKASAQTKYSLQQALQAAKTNNPILKREQFNVNVAETDIVTASLRPNPVLNNQSLQLIKATKFPENSNWSNHLNRQVWWQVTKPFQMPELRKNKIDYANQNVILNQKAYTETERNLFQDVASKWLDVWFARKQLDILNIAKSNIDTLVNINKLRLKNQVITTTDLARTELLANQYSVQMKSADQNYKNEITNLKYLIGVQDDVAVDTTDNFQFAFPANADDLLQQALQSRSDIQTLKSTIDVANANIKLQKSLALPVPELGAILNPQNGVPYMGVYGTIAIPVFSRNQGEIKKSHVLKQQAEQDLVATQSLIQSEISTAYSSYVTQKQNLQNFNGLLAQSQTILNNVKYSYLRGGTTIIDFLEAQRSWLDTQQQYYETLQLYRQSYIKLLYASGIINQIAQ</sequence>
<dbReference type="AlphaFoldDB" id="A0A1H6UPN6"/>
<protein>
    <submittedName>
        <fullName evidence="2">Outer membrane protein, cobalt-zinc-cadmium efflux system</fullName>
    </submittedName>
</protein>
<gene>
    <name evidence="2" type="ORF">SAMN04487995_2653</name>
</gene>
<dbReference type="Pfam" id="PF02321">
    <property type="entry name" value="OEP"/>
    <property type="match status" value="1"/>
</dbReference>
<comment type="similarity">
    <text evidence="1">Belongs to the outer membrane factor (OMF) (TC 1.B.17) family.</text>
</comment>